<dbReference type="AlphaFoldDB" id="A0A392P0X6"/>
<evidence type="ECO:0000256" key="1">
    <source>
        <dbReference type="SAM" id="MobiDB-lite"/>
    </source>
</evidence>
<dbReference type="EMBL" id="LXQA010058448">
    <property type="protein sequence ID" value="MCI05364.1"/>
    <property type="molecule type" value="Genomic_DNA"/>
</dbReference>
<comment type="caution">
    <text evidence="2">The sequence shown here is derived from an EMBL/GenBank/DDBJ whole genome shotgun (WGS) entry which is preliminary data.</text>
</comment>
<organism evidence="2 3">
    <name type="scientific">Trifolium medium</name>
    <dbReference type="NCBI Taxonomy" id="97028"/>
    <lineage>
        <taxon>Eukaryota</taxon>
        <taxon>Viridiplantae</taxon>
        <taxon>Streptophyta</taxon>
        <taxon>Embryophyta</taxon>
        <taxon>Tracheophyta</taxon>
        <taxon>Spermatophyta</taxon>
        <taxon>Magnoliopsida</taxon>
        <taxon>eudicotyledons</taxon>
        <taxon>Gunneridae</taxon>
        <taxon>Pentapetalae</taxon>
        <taxon>rosids</taxon>
        <taxon>fabids</taxon>
        <taxon>Fabales</taxon>
        <taxon>Fabaceae</taxon>
        <taxon>Papilionoideae</taxon>
        <taxon>50 kb inversion clade</taxon>
        <taxon>NPAAA clade</taxon>
        <taxon>Hologalegina</taxon>
        <taxon>IRL clade</taxon>
        <taxon>Trifolieae</taxon>
        <taxon>Trifolium</taxon>
    </lineage>
</organism>
<sequence length="120" mass="13834">MEHRISVSKSRPKQTAPKNAVDETGPKDVYRKRKSSGLSPFDRVAWETMTKIQEKLSFIFICRWARTTPFCFNGREMDAYRIYSLLHLALSGALLAMCSDESVSSKANWASMSWSWHRNI</sequence>
<evidence type="ECO:0000313" key="2">
    <source>
        <dbReference type="EMBL" id="MCI05364.1"/>
    </source>
</evidence>
<feature type="region of interest" description="Disordered" evidence="1">
    <location>
        <begin position="1"/>
        <end position="36"/>
    </location>
</feature>
<dbReference type="Proteomes" id="UP000265520">
    <property type="component" value="Unassembled WGS sequence"/>
</dbReference>
<protein>
    <submittedName>
        <fullName evidence="2">Putative F-box/RNI/FBD-like domain protein</fullName>
    </submittedName>
</protein>
<accession>A0A392P0X6</accession>
<reference evidence="2 3" key="1">
    <citation type="journal article" date="2018" name="Front. Plant Sci.">
        <title>Red Clover (Trifolium pratense) and Zigzag Clover (T. medium) - A Picture of Genomic Similarities and Differences.</title>
        <authorList>
            <person name="Dluhosova J."/>
            <person name="Istvanek J."/>
            <person name="Nedelnik J."/>
            <person name="Repkova J."/>
        </authorList>
    </citation>
    <scope>NUCLEOTIDE SEQUENCE [LARGE SCALE GENOMIC DNA]</scope>
    <source>
        <strain evidence="3">cv. 10/8</strain>
        <tissue evidence="2">Leaf</tissue>
    </source>
</reference>
<name>A0A392P0X6_9FABA</name>
<feature type="non-terminal residue" evidence="2">
    <location>
        <position position="120"/>
    </location>
</feature>
<keyword evidence="3" id="KW-1185">Reference proteome</keyword>
<feature type="compositionally biased region" description="Basic and acidic residues" evidence="1">
    <location>
        <begin position="20"/>
        <end position="29"/>
    </location>
</feature>
<evidence type="ECO:0000313" key="3">
    <source>
        <dbReference type="Proteomes" id="UP000265520"/>
    </source>
</evidence>
<proteinExistence type="predicted"/>